<evidence type="ECO:0000313" key="4">
    <source>
        <dbReference type="Proteomes" id="UP001178507"/>
    </source>
</evidence>
<evidence type="ECO:0000256" key="1">
    <source>
        <dbReference type="ARBA" id="ARBA00005350"/>
    </source>
</evidence>
<dbReference type="Proteomes" id="UP001178507">
    <property type="component" value="Unassembled WGS sequence"/>
</dbReference>
<dbReference type="PANTHER" id="PTHR23248">
    <property type="entry name" value="PHOSPHOLIPID SCRAMBLASE-RELATED"/>
    <property type="match status" value="1"/>
</dbReference>
<name>A0AA36HR06_9DINO</name>
<protein>
    <recommendedName>
        <fullName evidence="2">Phospholipid scramblase</fullName>
    </recommendedName>
</protein>
<keyword evidence="4" id="KW-1185">Reference proteome</keyword>
<dbReference type="Pfam" id="PF03803">
    <property type="entry name" value="Scramblase"/>
    <property type="match status" value="1"/>
</dbReference>
<organism evidence="3 4">
    <name type="scientific">Effrenium voratum</name>
    <dbReference type="NCBI Taxonomy" id="2562239"/>
    <lineage>
        <taxon>Eukaryota</taxon>
        <taxon>Sar</taxon>
        <taxon>Alveolata</taxon>
        <taxon>Dinophyceae</taxon>
        <taxon>Suessiales</taxon>
        <taxon>Symbiodiniaceae</taxon>
        <taxon>Effrenium</taxon>
    </lineage>
</organism>
<dbReference type="InterPro" id="IPR005552">
    <property type="entry name" value="Scramblase"/>
</dbReference>
<reference evidence="3" key="1">
    <citation type="submission" date="2023-08" db="EMBL/GenBank/DDBJ databases">
        <authorList>
            <person name="Chen Y."/>
            <person name="Shah S."/>
            <person name="Dougan E. K."/>
            <person name="Thang M."/>
            <person name="Chan C."/>
        </authorList>
    </citation>
    <scope>NUCLEOTIDE SEQUENCE</scope>
</reference>
<dbReference type="GO" id="GO:0005886">
    <property type="term" value="C:plasma membrane"/>
    <property type="evidence" value="ECO:0007669"/>
    <property type="project" value="TreeGrafter"/>
</dbReference>
<proteinExistence type="inferred from homology"/>
<evidence type="ECO:0000313" key="3">
    <source>
        <dbReference type="EMBL" id="CAJ1373677.1"/>
    </source>
</evidence>
<dbReference type="AlphaFoldDB" id="A0AA36HR06"/>
<comment type="caution">
    <text evidence="3">The sequence shown here is derived from an EMBL/GenBank/DDBJ whole genome shotgun (WGS) entry which is preliminary data.</text>
</comment>
<accession>A0AA36HR06</accession>
<dbReference type="EMBL" id="CAUJNA010000208">
    <property type="protein sequence ID" value="CAJ1373677.1"/>
    <property type="molecule type" value="Genomic_DNA"/>
</dbReference>
<dbReference type="PANTHER" id="PTHR23248:SF9">
    <property type="entry name" value="PHOSPHOLIPID SCRAMBLASE"/>
    <property type="match status" value="1"/>
</dbReference>
<comment type="similarity">
    <text evidence="1 2">Belongs to the phospholipid scramblase family.</text>
</comment>
<evidence type="ECO:0000256" key="2">
    <source>
        <dbReference type="RuleBase" id="RU363116"/>
    </source>
</evidence>
<gene>
    <name evidence="3" type="ORF">EVOR1521_LOCUS3430</name>
</gene>
<dbReference type="GO" id="GO:0017128">
    <property type="term" value="F:phospholipid scramblase activity"/>
    <property type="evidence" value="ECO:0007669"/>
    <property type="project" value="InterPro"/>
</dbReference>
<sequence length="243" mass="27224">MARVNPESSGLRQRRSDGGVRGVTCLPSVFDQVDCFAVKQNVEYFEAVTGIETENSYQVLGAVQGRPVFGPVAAQESSGFLARMCCGNRRPWIIRLGPKDPVLVVKRPFRWALQEVEVYGNEGLLLGTVKRSWRGWPLQRNFLIKDQNGELQLQIACPFLSFGWNFTVEDLDGAELGRISKKLSLSAKGIAQELFTDADNFGCEFSARLSPACKALLLGAVFLIDFCFFEDNEVQHQQGRRRR</sequence>